<feature type="domain" description="DUF1254" evidence="2">
    <location>
        <begin position="102"/>
        <end position="194"/>
    </location>
</feature>
<protein>
    <submittedName>
        <fullName evidence="3">DUF1254 domain-containing protein</fullName>
    </submittedName>
</protein>
<dbReference type="InterPro" id="IPR037050">
    <property type="entry name" value="DUF1254_sf"/>
</dbReference>
<name>A0AAU6S9K7_9MICO</name>
<dbReference type="SUPFAM" id="SSF160935">
    <property type="entry name" value="VPA0735-like"/>
    <property type="match status" value="1"/>
</dbReference>
<dbReference type="Pfam" id="PF06742">
    <property type="entry name" value="DUF1214"/>
    <property type="match status" value="1"/>
</dbReference>
<accession>A0AAU6S9K7</accession>
<dbReference type="InterPro" id="IPR037049">
    <property type="entry name" value="DUF1214_C_sf"/>
</dbReference>
<dbReference type="Gene3D" id="2.60.120.600">
    <property type="entry name" value="Domain of unknown function DUF1214, C-terminal domain"/>
    <property type="match status" value="1"/>
</dbReference>
<dbReference type="PANTHER" id="PTHR36509">
    <property type="entry name" value="BLL3101 PROTEIN"/>
    <property type="match status" value="1"/>
</dbReference>
<dbReference type="RefSeq" id="WP_349428115.1">
    <property type="nucleotide sequence ID" value="NZ_CP151632.1"/>
</dbReference>
<reference evidence="3" key="1">
    <citation type="submission" date="2024-04" db="EMBL/GenBank/DDBJ databases">
        <authorList>
            <person name="Roder T."/>
            <person name="Oberhansli S."/>
            <person name="Kreuzer M."/>
        </authorList>
    </citation>
    <scope>NUCLEOTIDE SEQUENCE</scope>
    <source>
        <strain evidence="3">LWS13-1.2</strain>
    </source>
</reference>
<dbReference type="Pfam" id="PF06863">
    <property type="entry name" value="DUF1254"/>
    <property type="match status" value="1"/>
</dbReference>
<evidence type="ECO:0000313" key="3">
    <source>
        <dbReference type="EMBL" id="WZO33574.1"/>
    </source>
</evidence>
<dbReference type="AlphaFoldDB" id="A0AAU6S9K7"/>
<dbReference type="InterPro" id="IPR010679">
    <property type="entry name" value="DUF1254"/>
</dbReference>
<evidence type="ECO:0000259" key="1">
    <source>
        <dbReference type="Pfam" id="PF06742"/>
    </source>
</evidence>
<gene>
    <name evidence="3" type="ORF">MRBLWS13_001203</name>
</gene>
<proteinExistence type="predicted"/>
<evidence type="ECO:0000259" key="2">
    <source>
        <dbReference type="Pfam" id="PF06863"/>
    </source>
</evidence>
<organism evidence="3">
    <name type="scientific">Microbacterium sp. LWS13-1.2</name>
    <dbReference type="NCBI Taxonomy" id="3135264"/>
    <lineage>
        <taxon>Bacteria</taxon>
        <taxon>Bacillati</taxon>
        <taxon>Actinomycetota</taxon>
        <taxon>Actinomycetes</taxon>
        <taxon>Micrococcales</taxon>
        <taxon>Microbacteriaceae</taxon>
        <taxon>Microbacterium</taxon>
    </lineage>
</organism>
<dbReference type="Gene3D" id="2.60.40.1610">
    <property type="entry name" value="Domain of unknown function DUF1254"/>
    <property type="match status" value="1"/>
</dbReference>
<dbReference type="Gene3D" id="1.10.3360.10">
    <property type="entry name" value="VPA0735-like domain"/>
    <property type="match status" value="1"/>
</dbReference>
<sequence>MTIEATTGLGLTTQELAEELAHVSTPDTLTTPFGEFEFFDGVPKPQSVQSIFDGLDLVRGITAFLNTVPGASLVAMRRGLRTAGVDSPDKIGYTDPRCTSTPIFLTPNTETTYGVTFLDLKAWGPTVIEAPPQSLCVVDDFWFRYVADMGIAGPDRGAGGKFLFLPPGYDGERPDGYYMYESPTFTNFVVIRALGGVPAIKQSRIYRLSDAAAAPENTFVNIGEQAINTVHANDFSFFEEVGQLVTEEPTTALDPERAGTLASLGIHHGTPFAPDDRLRGILDNAAQIGAAMARATLYAARDPQSFRWEGSSWKEGFVGGSYEFLNDGARNLNARTLFHYAATVITPAMAHAQVGAGSAYIYTAEDADGALLDGGSTYTLTVPANAPAKNFWAIDAYDTQTRSLLQSTAYPAVSSLAEDIQAEDDGSHVLWFGPTAPEGKESNWIPTLPGKSWWPLLRLYGPLEPWFDMTWRLPEITRVHD</sequence>
<dbReference type="InterPro" id="IPR010621">
    <property type="entry name" value="DUF1214"/>
</dbReference>
<dbReference type="EMBL" id="CP151632">
    <property type="protein sequence ID" value="WZO33574.1"/>
    <property type="molecule type" value="Genomic_DNA"/>
</dbReference>
<feature type="domain" description="DUF1214" evidence="1">
    <location>
        <begin position="358"/>
        <end position="463"/>
    </location>
</feature>
<dbReference type="PANTHER" id="PTHR36509:SF3">
    <property type="entry name" value="SIGNAL PEPTIDE PROTEIN"/>
    <property type="match status" value="1"/>
</dbReference>